<feature type="region of interest" description="Disordered" evidence="7">
    <location>
        <begin position="1"/>
        <end position="30"/>
    </location>
</feature>
<dbReference type="GO" id="GO:0032040">
    <property type="term" value="C:small-subunit processome"/>
    <property type="evidence" value="ECO:0007669"/>
    <property type="project" value="InterPro"/>
</dbReference>
<gene>
    <name evidence="8" type="ORF">CM83_82159</name>
    <name evidence="9" type="ORF">CM83_82161</name>
</gene>
<feature type="compositionally biased region" description="Acidic residues" evidence="7">
    <location>
        <begin position="183"/>
        <end position="197"/>
    </location>
</feature>
<comment type="subcellular location">
    <subcellularLocation>
        <location evidence="1">Nucleus</location>
        <location evidence="1">Nucleolus</location>
    </subcellularLocation>
</comment>
<feature type="compositionally biased region" description="Acidic residues" evidence="7">
    <location>
        <begin position="228"/>
        <end position="254"/>
    </location>
</feature>
<feature type="compositionally biased region" description="Acidic residues" evidence="7">
    <location>
        <begin position="314"/>
        <end position="323"/>
    </location>
</feature>
<evidence type="ECO:0000313" key="9">
    <source>
        <dbReference type="EMBL" id="JAG32865.1"/>
    </source>
</evidence>
<keyword evidence="4" id="KW-0698">rRNA processing</keyword>
<reference evidence="9" key="1">
    <citation type="journal article" date="2014" name="PLoS ONE">
        <title>Transcriptome-Based Identification of ABC Transporters in the Western Tarnished Plant Bug Lygus hesperus.</title>
        <authorList>
            <person name="Hull J.J."/>
            <person name="Chaney K."/>
            <person name="Geib S.M."/>
            <person name="Fabrick J.A."/>
            <person name="Brent C.S."/>
            <person name="Walsh D."/>
            <person name="Lavine L.C."/>
        </authorList>
    </citation>
    <scope>NUCLEOTIDE SEQUENCE</scope>
</reference>
<dbReference type="PANTHER" id="PTHR23183:SF0">
    <property type="entry name" value="NUCLEOLAR PROTEIN 14"/>
    <property type="match status" value="1"/>
</dbReference>
<feature type="compositionally biased region" description="Acidic residues" evidence="7">
    <location>
        <begin position="262"/>
        <end position="273"/>
    </location>
</feature>
<feature type="compositionally biased region" description="Basic and acidic residues" evidence="7">
    <location>
        <begin position="203"/>
        <end position="219"/>
    </location>
</feature>
<comment type="function">
    <text evidence="6">Involved in nucleolar processing of pre-18S ribosomal RNA. Has a role in the nuclear export of 40S pre-ribosomal subunit to the cytoplasm.</text>
</comment>
<dbReference type="EMBL" id="GBHO01010739">
    <property type="protein sequence ID" value="JAG32865.1"/>
    <property type="molecule type" value="Transcribed_RNA"/>
</dbReference>
<feature type="compositionally biased region" description="Acidic residues" evidence="7">
    <location>
        <begin position="21"/>
        <end position="30"/>
    </location>
</feature>
<dbReference type="PANTHER" id="PTHR23183">
    <property type="entry name" value="NOP14"/>
    <property type="match status" value="1"/>
</dbReference>
<dbReference type="GO" id="GO:0030692">
    <property type="term" value="C:Noc4p-Nop14p complex"/>
    <property type="evidence" value="ECO:0007669"/>
    <property type="project" value="TreeGrafter"/>
</dbReference>
<evidence type="ECO:0000256" key="1">
    <source>
        <dbReference type="ARBA" id="ARBA00004604"/>
    </source>
</evidence>
<evidence type="ECO:0000256" key="2">
    <source>
        <dbReference type="ARBA" id="ARBA00007466"/>
    </source>
</evidence>
<comment type="similarity">
    <text evidence="2">Belongs to the NOP14 family.</text>
</comment>
<protein>
    <recommendedName>
        <fullName evidence="10">Nucleolar protein 14</fullName>
    </recommendedName>
</protein>
<name>A0A0A9YTG3_LYGHE</name>
<proteinExistence type="inferred from homology"/>
<evidence type="ECO:0000256" key="5">
    <source>
        <dbReference type="ARBA" id="ARBA00023242"/>
    </source>
</evidence>
<evidence type="ECO:0000313" key="8">
    <source>
        <dbReference type="EMBL" id="JAG27262.1"/>
    </source>
</evidence>
<dbReference type="EMBL" id="GBHO01016342">
    <property type="protein sequence ID" value="JAG27262.1"/>
    <property type="molecule type" value="Transcribed_RNA"/>
</dbReference>
<evidence type="ECO:0008006" key="10">
    <source>
        <dbReference type="Google" id="ProtNLM"/>
    </source>
</evidence>
<keyword evidence="5" id="KW-0539">Nucleus</keyword>
<evidence type="ECO:0000256" key="6">
    <source>
        <dbReference type="ARBA" id="ARBA00024695"/>
    </source>
</evidence>
<dbReference type="InterPro" id="IPR007276">
    <property type="entry name" value="Nop14"/>
</dbReference>
<keyword evidence="3" id="KW-0690">Ribosome biogenesis</keyword>
<dbReference type="AlphaFoldDB" id="A0A0A9YTG3"/>
<accession>A0A0A9YTG3</accession>
<feature type="compositionally biased region" description="Basic and acidic residues" evidence="7">
    <location>
        <begin position="283"/>
        <end position="313"/>
    </location>
</feature>
<reference evidence="9" key="2">
    <citation type="submission" date="2014-07" db="EMBL/GenBank/DDBJ databases">
        <authorList>
            <person name="Hull J."/>
        </authorList>
    </citation>
    <scope>NUCLEOTIDE SEQUENCE</scope>
</reference>
<evidence type="ECO:0000256" key="4">
    <source>
        <dbReference type="ARBA" id="ARBA00022552"/>
    </source>
</evidence>
<dbReference type="GO" id="GO:0030490">
    <property type="term" value="P:maturation of SSU-rRNA"/>
    <property type="evidence" value="ECO:0007669"/>
    <property type="project" value="TreeGrafter"/>
</dbReference>
<evidence type="ECO:0000256" key="7">
    <source>
        <dbReference type="SAM" id="MobiDB-lite"/>
    </source>
</evidence>
<feature type="compositionally biased region" description="Basic and acidic residues" evidence="7">
    <location>
        <begin position="128"/>
        <end position="164"/>
    </location>
</feature>
<sequence>MFNLAEDEPLTHKGRSIMELETFEDPPSDEDDFFDRKLDGKFVEEAHFGGGMLKKAEGSRMAVIDQLIADSKMRKAEKAAAKEQTLAATERLDNEWRDLLPVLGAGKPEDSEETKRDDYDKILGQLRFEPRGTPSDRLKSENEVAEEEAKRLRELEEDRLRRMNGDSTTAKKAVAMNHRSADDLDDGFNLSDDEEHEDFVLTYDKDGKPVGVPKEKDNSIIEGSGNDDQSDGPSDEGESNSEDDDENDDDDDDYSDMKNNFDDQEDDDVETEEASTTLKGSKRKELDNSEDNPSKDDSAETTAPKDKKKKVEISEGDEVDDDGNGLNPLNQRKEECSKKKVSFSADVDMVSYSTEPDPPKSIEELDDIRKENEKLMNTARSELPYTFLVPNEYEEFEELMKGRTLVQQAVIIERMIKCSHPSLKEGNREKLETLFTFILQRLNDAEYSETWTALDTFAPYLFDLTQVSPSHAADSLCDVLAEKFSDYMKKKSHFPYPDTFVFLKLVPLLFPPSDKRHQVTTPAFAFILSMLHTCRPNNRRAISCGLFLCTLLTQYVSLSKRIAPEAISFLNGALQMSSLNVDVKKCNVVAPFLPEYKFLCLSSDLSNYNGSCKMSLMDLGYKGTPIDDEFRVKAMYSTLTVLETFCSLYSDKPGISLLLGPVSKTLETFNSFLTQLVVDMNDPPKDGLTPTISSISRKRLLDRYPPSVKNKMLEIFKTLESLTTQELPPLIMEASKPKTLRLYEPNIKPVFDKDKIKDERIKMKRRVKKETKGALREIRKDRMFIDGVRFKEQKASDNERMRRVKEIYGWGAQQQGELNKMERIKRSKKFRR</sequence>
<evidence type="ECO:0000256" key="3">
    <source>
        <dbReference type="ARBA" id="ARBA00022517"/>
    </source>
</evidence>
<feature type="region of interest" description="Disordered" evidence="7">
    <location>
        <begin position="125"/>
        <end position="340"/>
    </location>
</feature>
<organism evidence="9">
    <name type="scientific">Lygus hesperus</name>
    <name type="common">Western plant bug</name>
    <dbReference type="NCBI Taxonomy" id="30085"/>
    <lineage>
        <taxon>Eukaryota</taxon>
        <taxon>Metazoa</taxon>
        <taxon>Ecdysozoa</taxon>
        <taxon>Arthropoda</taxon>
        <taxon>Hexapoda</taxon>
        <taxon>Insecta</taxon>
        <taxon>Pterygota</taxon>
        <taxon>Neoptera</taxon>
        <taxon>Paraneoptera</taxon>
        <taxon>Hemiptera</taxon>
        <taxon>Heteroptera</taxon>
        <taxon>Panheteroptera</taxon>
        <taxon>Cimicomorpha</taxon>
        <taxon>Miridae</taxon>
        <taxon>Mirini</taxon>
        <taxon>Lygus</taxon>
    </lineage>
</organism>
<dbReference type="Pfam" id="PF04147">
    <property type="entry name" value="Nop14"/>
    <property type="match status" value="1"/>
</dbReference>